<evidence type="ECO:0000313" key="2">
    <source>
        <dbReference type="EMBL" id="KZZ93564.1"/>
    </source>
</evidence>
<reference evidence="2 3" key="1">
    <citation type="journal article" date="2016" name="Genome Biol. Evol.">
        <title>Divergent and convergent evolution of fungal pathogenicity.</title>
        <authorList>
            <person name="Shang Y."/>
            <person name="Xiao G."/>
            <person name="Zheng P."/>
            <person name="Cen K."/>
            <person name="Zhan S."/>
            <person name="Wang C."/>
        </authorList>
    </citation>
    <scope>NUCLEOTIDE SEQUENCE [LARGE SCALE GENOMIC DNA]</scope>
    <source>
        <strain evidence="2 3">ARSEF 7405</strain>
    </source>
</reference>
<dbReference type="AlphaFoldDB" id="A0A168A7D3"/>
<accession>A0A168A7D3</accession>
<comment type="caution">
    <text evidence="2">The sequence shown here is derived from an EMBL/GenBank/DDBJ whole genome shotgun (WGS) entry which is preliminary data.</text>
</comment>
<gene>
    <name evidence="2" type="ORF">AAP_02356</name>
</gene>
<proteinExistence type="predicted"/>
<dbReference type="EMBL" id="AZGZ01000008">
    <property type="protein sequence ID" value="KZZ93564.1"/>
    <property type="molecule type" value="Genomic_DNA"/>
</dbReference>
<name>A0A168A7D3_9EURO</name>
<organism evidence="2 3">
    <name type="scientific">Ascosphaera apis ARSEF 7405</name>
    <dbReference type="NCBI Taxonomy" id="392613"/>
    <lineage>
        <taxon>Eukaryota</taxon>
        <taxon>Fungi</taxon>
        <taxon>Dikarya</taxon>
        <taxon>Ascomycota</taxon>
        <taxon>Pezizomycotina</taxon>
        <taxon>Eurotiomycetes</taxon>
        <taxon>Eurotiomycetidae</taxon>
        <taxon>Onygenales</taxon>
        <taxon>Ascosphaeraceae</taxon>
        <taxon>Ascosphaera</taxon>
    </lineage>
</organism>
<evidence type="ECO:0000256" key="1">
    <source>
        <dbReference type="SAM" id="MobiDB-lite"/>
    </source>
</evidence>
<protein>
    <submittedName>
        <fullName evidence="2">Uncharacterized protein</fullName>
    </submittedName>
</protein>
<evidence type="ECO:0000313" key="3">
    <source>
        <dbReference type="Proteomes" id="UP000242877"/>
    </source>
</evidence>
<dbReference type="VEuPathDB" id="FungiDB:AAP_02356"/>
<sequence length="59" mass="6308">MEEGRDDDDDDVDVDDDIGVGEARDDKGDDDALVDKGGARGSVVNRKPVDIPTTDEMGE</sequence>
<dbReference type="Proteomes" id="UP000242877">
    <property type="component" value="Unassembled WGS sequence"/>
</dbReference>
<feature type="region of interest" description="Disordered" evidence="1">
    <location>
        <begin position="1"/>
        <end position="59"/>
    </location>
</feature>
<feature type="compositionally biased region" description="Acidic residues" evidence="1">
    <location>
        <begin position="1"/>
        <end position="19"/>
    </location>
</feature>
<keyword evidence="3" id="KW-1185">Reference proteome</keyword>